<dbReference type="Proteomes" id="UP000275078">
    <property type="component" value="Unassembled WGS sequence"/>
</dbReference>
<organism evidence="1 2">
    <name type="scientific">Ascobolus immersus RN42</name>
    <dbReference type="NCBI Taxonomy" id="1160509"/>
    <lineage>
        <taxon>Eukaryota</taxon>
        <taxon>Fungi</taxon>
        <taxon>Dikarya</taxon>
        <taxon>Ascomycota</taxon>
        <taxon>Pezizomycotina</taxon>
        <taxon>Pezizomycetes</taxon>
        <taxon>Pezizales</taxon>
        <taxon>Ascobolaceae</taxon>
        <taxon>Ascobolus</taxon>
    </lineage>
</organism>
<name>A0A3N4IJH7_ASCIM</name>
<reference evidence="1 2" key="1">
    <citation type="journal article" date="2018" name="Nat. Ecol. Evol.">
        <title>Pezizomycetes genomes reveal the molecular basis of ectomycorrhizal truffle lifestyle.</title>
        <authorList>
            <person name="Murat C."/>
            <person name="Payen T."/>
            <person name="Noel B."/>
            <person name="Kuo A."/>
            <person name="Morin E."/>
            <person name="Chen J."/>
            <person name="Kohler A."/>
            <person name="Krizsan K."/>
            <person name="Balestrini R."/>
            <person name="Da Silva C."/>
            <person name="Montanini B."/>
            <person name="Hainaut M."/>
            <person name="Levati E."/>
            <person name="Barry K.W."/>
            <person name="Belfiori B."/>
            <person name="Cichocki N."/>
            <person name="Clum A."/>
            <person name="Dockter R.B."/>
            <person name="Fauchery L."/>
            <person name="Guy J."/>
            <person name="Iotti M."/>
            <person name="Le Tacon F."/>
            <person name="Lindquist E.A."/>
            <person name="Lipzen A."/>
            <person name="Malagnac F."/>
            <person name="Mello A."/>
            <person name="Molinier V."/>
            <person name="Miyauchi S."/>
            <person name="Poulain J."/>
            <person name="Riccioni C."/>
            <person name="Rubini A."/>
            <person name="Sitrit Y."/>
            <person name="Splivallo R."/>
            <person name="Traeger S."/>
            <person name="Wang M."/>
            <person name="Zifcakova L."/>
            <person name="Wipf D."/>
            <person name="Zambonelli A."/>
            <person name="Paolocci F."/>
            <person name="Nowrousian M."/>
            <person name="Ottonello S."/>
            <person name="Baldrian P."/>
            <person name="Spatafora J.W."/>
            <person name="Henrissat B."/>
            <person name="Nagy L.G."/>
            <person name="Aury J.M."/>
            <person name="Wincker P."/>
            <person name="Grigoriev I.V."/>
            <person name="Bonfante P."/>
            <person name="Martin F.M."/>
        </authorList>
    </citation>
    <scope>NUCLEOTIDE SEQUENCE [LARGE SCALE GENOMIC DNA]</scope>
    <source>
        <strain evidence="1 2">RN42</strain>
    </source>
</reference>
<evidence type="ECO:0000313" key="2">
    <source>
        <dbReference type="Proteomes" id="UP000275078"/>
    </source>
</evidence>
<keyword evidence="2" id="KW-1185">Reference proteome</keyword>
<protein>
    <recommendedName>
        <fullName evidence="3">F-box domain-containing protein</fullName>
    </recommendedName>
</protein>
<evidence type="ECO:0008006" key="3">
    <source>
        <dbReference type="Google" id="ProtNLM"/>
    </source>
</evidence>
<sequence>MTSGVPARDGTPARSEIVTTRNLVCFLRLPTELRLNIYRYCSAFALLQLSHTSSVLYGEINACVELIRTSYGYLTERQPDNGGPIDCGSVNPYTGEPFMHSIRFVHFLRDESEVLLWNRLFFNGQRLWVTSEAVKSSPVSRHPCERCYCIFSMEDFHAIQPDEDWVKELPFEGCLWCMFT</sequence>
<dbReference type="EMBL" id="ML119650">
    <property type="protein sequence ID" value="RPA86295.1"/>
    <property type="molecule type" value="Genomic_DNA"/>
</dbReference>
<dbReference type="AlphaFoldDB" id="A0A3N4IJH7"/>
<proteinExistence type="predicted"/>
<accession>A0A3N4IJH7</accession>
<dbReference type="OrthoDB" id="435188at2759"/>
<evidence type="ECO:0000313" key="1">
    <source>
        <dbReference type="EMBL" id="RPA86295.1"/>
    </source>
</evidence>
<gene>
    <name evidence="1" type="ORF">BJ508DRAFT_148871</name>
</gene>